<evidence type="ECO:0000313" key="1">
    <source>
        <dbReference type="EMBL" id="KAH9477550.1"/>
    </source>
</evidence>
<name>A0ACB8GP79_PSICU</name>
<proteinExistence type="predicted"/>
<organism evidence="1 2">
    <name type="scientific">Psilocybe cubensis</name>
    <name type="common">Psychedelic mushroom</name>
    <name type="synonym">Stropharia cubensis</name>
    <dbReference type="NCBI Taxonomy" id="181762"/>
    <lineage>
        <taxon>Eukaryota</taxon>
        <taxon>Fungi</taxon>
        <taxon>Dikarya</taxon>
        <taxon>Basidiomycota</taxon>
        <taxon>Agaricomycotina</taxon>
        <taxon>Agaricomycetes</taxon>
        <taxon>Agaricomycetidae</taxon>
        <taxon>Agaricales</taxon>
        <taxon>Agaricineae</taxon>
        <taxon>Strophariaceae</taxon>
        <taxon>Psilocybe</taxon>
    </lineage>
</organism>
<sequence>MPPPNHERLYVDLIFRSSRKYPNWDPEVTIQVGDYGRITQGKRGLKFWMKNRGTFLKEGNIYKEGLAKQYEIPEAVEHGAAATEGITWITSKNARDISVEANVAEQTPALVECGVKAAFKFTSGRGAVLAMNNDTISTIDPPGKLRHLLAEPTMKGLVIVSEVHRCSSYARFLSTQNGVTVALGLSAEPPIANVGKVGTDVRWVHSSSAGNFKAKVDKTGKRVFCPLFRLVALVDDDVASGLRGEMDQDPPLPDALPPWDPIEDAMEQEEGDLTASPEEGTLPIGEKKYTFRRLSGAQRMYEEASDSHGNLADHQDEFED</sequence>
<evidence type="ECO:0000313" key="2">
    <source>
        <dbReference type="Proteomes" id="UP000664032"/>
    </source>
</evidence>
<accession>A0ACB8GP79</accession>
<gene>
    <name evidence="1" type="ORF">JR316_0009772</name>
</gene>
<protein>
    <submittedName>
        <fullName evidence="1">Uncharacterized protein</fullName>
    </submittedName>
</protein>
<dbReference type="Proteomes" id="UP000664032">
    <property type="component" value="Unassembled WGS sequence"/>
</dbReference>
<dbReference type="EMBL" id="JAFIQS020000009">
    <property type="protein sequence ID" value="KAH9477550.1"/>
    <property type="molecule type" value="Genomic_DNA"/>
</dbReference>
<comment type="caution">
    <text evidence="1">The sequence shown here is derived from an EMBL/GenBank/DDBJ whole genome shotgun (WGS) entry which is preliminary data.</text>
</comment>
<reference evidence="1" key="1">
    <citation type="submission" date="2021-10" db="EMBL/GenBank/DDBJ databases">
        <title>Psilocybe cubensis genome.</title>
        <authorList>
            <person name="Mckernan K.J."/>
            <person name="Crawford S."/>
            <person name="Trippe A."/>
            <person name="Kane L.T."/>
            <person name="Mclaughlin S."/>
        </authorList>
    </citation>
    <scope>NUCLEOTIDE SEQUENCE</scope>
    <source>
        <strain evidence="1">MGC-MH-2018</strain>
    </source>
</reference>
<keyword evidence="2" id="KW-1185">Reference proteome</keyword>